<feature type="compositionally biased region" description="Basic residues" evidence="10">
    <location>
        <begin position="370"/>
        <end position="384"/>
    </location>
</feature>
<comment type="subcellular location">
    <subcellularLocation>
        <location evidence="1">Nucleus</location>
    </subcellularLocation>
</comment>
<accession>A0A9P4QMV0</accession>
<sequence>MARAVPDSLRDLLADALPKDAAFTFYHYSTPPSNSPSLFSAPPSRKPERTFCESHLLAATIAPSEELLVLAIEALVYSTKNLTTIFVSKADSTGYLSALGLPHSQGASPLKTICGTFVAWLARNRQREGKTLVVSLFARAQDQYLFPASIENKNKHVLDDRLLVKWWCRVLDPLVNEYATEEAPKPLVEQLAESKDHNLANGTSLAARTTAKGYLVIPGFDLHDTLRYLPSPSAGTPRRWAAAHPLLQIAPHPGGPPRTLVPHFPDDPKSRFLDELDEELPDKGSNEMTQHGGTPSRSNGQWKSVKTLDQFWETMAFRQECSSGRIVGFIWVVIKPPHSSIPEEEDDGDTSRPLSQNDSQNNLAPPMSPPKKKHTPRKPRRRQNKTLTGPIPLRLPRIKSSTSNLSINSSVSSVASTGVSGKQPLENTAYYAWPSNSRGTIVFSSKDYDRAHEILLGQSFAAQTAAARSTKRWISEIAVLGGVESWGWTVVGKKEATSVTPSSANGAASITVIGVRKKRKPGDEAPVASTAGDGIQTLGEALVRKKAKVDTPPSTEAASAANEVNTLGEGLVRKKPKK</sequence>
<keyword evidence="4" id="KW-0227">DNA damage</keyword>
<gene>
    <name evidence="11" type="ORF">EJ04DRAFT_517097</name>
</gene>
<dbReference type="Pfam" id="PF08214">
    <property type="entry name" value="HAT_KAT11"/>
    <property type="match status" value="1"/>
</dbReference>
<evidence type="ECO:0000313" key="12">
    <source>
        <dbReference type="Proteomes" id="UP000799444"/>
    </source>
</evidence>
<evidence type="ECO:0000256" key="6">
    <source>
        <dbReference type="ARBA" id="ARBA00023015"/>
    </source>
</evidence>
<dbReference type="PANTHER" id="PTHR31571:SF2">
    <property type="entry name" value="HISTONE ACETYLTRANSFERASE RTT109"/>
    <property type="match status" value="1"/>
</dbReference>
<dbReference type="AlphaFoldDB" id="A0A9P4QMV0"/>
<dbReference type="GO" id="GO:0006355">
    <property type="term" value="P:regulation of DNA-templated transcription"/>
    <property type="evidence" value="ECO:0007669"/>
    <property type="project" value="InterPro"/>
</dbReference>
<feature type="compositionally biased region" description="Polar residues" evidence="10">
    <location>
        <begin position="552"/>
        <end position="565"/>
    </location>
</feature>
<proteinExistence type="predicted"/>
<comment type="caution">
    <text evidence="11">The sequence shown here is derived from an EMBL/GenBank/DDBJ whole genome shotgun (WGS) entry which is preliminary data.</text>
</comment>
<dbReference type="EMBL" id="ML996317">
    <property type="protein sequence ID" value="KAF2727706.1"/>
    <property type="molecule type" value="Genomic_DNA"/>
</dbReference>
<organism evidence="11 12">
    <name type="scientific">Polyplosphaeria fusca</name>
    <dbReference type="NCBI Taxonomy" id="682080"/>
    <lineage>
        <taxon>Eukaryota</taxon>
        <taxon>Fungi</taxon>
        <taxon>Dikarya</taxon>
        <taxon>Ascomycota</taxon>
        <taxon>Pezizomycotina</taxon>
        <taxon>Dothideomycetes</taxon>
        <taxon>Pleosporomycetidae</taxon>
        <taxon>Pleosporales</taxon>
        <taxon>Tetraplosphaeriaceae</taxon>
        <taxon>Polyplosphaeria</taxon>
    </lineage>
</organism>
<evidence type="ECO:0000256" key="7">
    <source>
        <dbReference type="ARBA" id="ARBA00023163"/>
    </source>
</evidence>
<dbReference type="InterPro" id="IPR016849">
    <property type="entry name" value="Rtt109"/>
</dbReference>
<keyword evidence="3" id="KW-0808">Transferase</keyword>
<comment type="catalytic activity">
    <reaction evidence="9">
        <text>L-lysyl-[histone] + acetyl-CoA = N(6)-acetyl-L-lysyl-[histone] + CoA + H(+)</text>
        <dbReference type="Rhea" id="RHEA:21992"/>
        <dbReference type="Rhea" id="RHEA-COMP:9845"/>
        <dbReference type="Rhea" id="RHEA-COMP:11338"/>
        <dbReference type="ChEBI" id="CHEBI:15378"/>
        <dbReference type="ChEBI" id="CHEBI:29969"/>
        <dbReference type="ChEBI" id="CHEBI:57287"/>
        <dbReference type="ChEBI" id="CHEBI:57288"/>
        <dbReference type="ChEBI" id="CHEBI:61930"/>
        <dbReference type="EC" id="2.3.1.48"/>
    </reaction>
    <physiologicalReaction direction="left-to-right" evidence="9">
        <dbReference type="Rhea" id="RHEA:21993"/>
    </physiologicalReaction>
</comment>
<dbReference type="Proteomes" id="UP000799444">
    <property type="component" value="Unassembled WGS sequence"/>
</dbReference>
<dbReference type="SMART" id="SM01250">
    <property type="entry name" value="KAT11"/>
    <property type="match status" value="1"/>
</dbReference>
<keyword evidence="7" id="KW-0804">Transcription</keyword>
<evidence type="ECO:0000256" key="10">
    <source>
        <dbReference type="SAM" id="MobiDB-lite"/>
    </source>
</evidence>
<dbReference type="OrthoDB" id="3361892at2759"/>
<evidence type="ECO:0000256" key="4">
    <source>
        <dbReference type="ARBA" id="ARBA00022763"/>
    </source>
</evidence>
<keyword evidence="12" id="KW-1185">Reference proteome</keyword>
<dbReference type="PROSITE" id="PS51728">
    <property type="entry name" value="RTT109_HAT"/>
    <property type="match status" value="1"/>
</dbReference>
<feature type="compositionally biased region" description="Polar residues" evidence="10">
    <location>
        <begin position="352"/>
        <end position="363"/>
    </location>
</feature>
<keyword evidence="5" id="KW-0007">Acetylation</keyword>
<feature type="region of interest" description="Disordered" evidence="10">
    <location>
        <begin position="338"/>
        <end position="395"/>
    </location>
</feature>
<evidence type="ECO:0000256" key="1">
    <source>
        <dbReference type="ARBA" id="ARBA00004123"/>
    </source>
</evidence>
<dbReference type="GO" id="GO:0005634">
    <property type="term" value="C:nucleus"/>
    <property type="evidence" value="ECO:0007669"/>
    <property type="project" value="UniProtKB-SubCell"/>
</dbReference>
<evidence type="ECO:0000313" key="11">
    <source>
        <dbReference type="EMBL" id="KAF2727706.1"/>
    </source>
</evidence>
<reference evidence="11" key="1">
    <citation type="journal article" date="2020" name="Stud. Mycol.">
        <title>101 Dothideomycetes genomes: a test case for predicting lifestyles and emergence of pathogens.</title>
        <authorList>
            <person name="Haridas S."/>
            <person name="Albert R."/>
            <person name="Binder M."/>
            <person name="Bloem J."/>
            <person name="Labutti K."/>
            <person name="Salamov A."/>
            <person name="Andreopoulos B."/>
            <person name="Baker S."/>
            <person name="Barry K."/>
            <person name="Bills G."/>
            <person name="Bluhm B."/>
            <person name="Cannon C."/>
            <person name="Castanera R."/>
            <person name="Culley D."/>
            <person name="Daum C."/>
            <person name="Ezra D."/>
            <person name="Gonzalez J."/>
            <person name="Henrissat B."/>
            <person name="Kuo A."/>
            <person name="Liang C."/>
            <person name="Lipzen A."/>
            <person name="Lutzoni F."/>
            <person name="Magnuson J."/>
            <person name="Mondo S."/>
            <person name="Nolan M."/>
            <person name="Ohm R."/>
            <person name="Pangilinan J."/>
            <person name="Park H.-J."/>
            <person name="Ramirez L."/>
            <person name="Alfaro M."/>
            <person name="Sun H."/>
            <person name="Tritt A."/>
            <person name="Yoshinaga Y."/>
            <person name="Zwiers L.-H."/>
            <person name="Turgeon B."/>
            <person name="Goodwin S."/>
            <person name="Spatafora J."/>
            <person name="Crous P."/>
            <person name="Grigoriev I."/>
        </authorList>
    </citation>
    <scope>NUCLEOTIDE SEQUENCE</scope>
    <source>
        <strain evidence="11">CBS 125425</strain>
    </source>
</reference>
<dbReference type="InterPro" id="IPR051236">
    <property type="entry name" value="HAT_RTT109-like"/>
</dbReference>
<evidence type="ECO:0000256" key="8">
    <source>
        <dbReference type="ARBA" id="ARBA00023242"/>
    </source>
</evidence>
<feature type="region of interest" description="Disordered" evidence="10">
    <location>
        <begin position="252"/>
        <end position="271"/>
    </location>
</feature>
<name>A0A9P4QMV0_9PLEO</name>
<evidence type="ECO:0000256" key="9">
    <source>
        <dbReference type="ARBA" id="ARBA00048940"/>
    </source>
</evidence>
<evidence type="ECO:0000256" key="3">
    <source>
        <dbReference type="ARBA" id="ARBA00022679"/>
    </source>
</evidence>
<feature type="region of interest" description="Disordered" evidence="10">
    <location>
        <begin position="546"/>
        <end position="578"/>
    </location>
</feature>
<protein>
    <recommendedName>
        <fullName evidence="2">histone acetyltransferase</fullName>
        <ecNumber evidence="2">2.3.1.48</ecNumber>
    </recommendedName>
</protein>
<feature type="region of interest" description="Disordered" evidence="10">
    <location>
        <begin position="281"/>
        <end position="302"/>
    </location>
</feature>
<dbReference type="GO" id="GO:0032931">
    <property type="term" value="F:histone H3K56 acetyltransferase activity"/>
    <property type="evidence" value="ECO:0007669"/>
    <property type="project" value="TreeGrafter"/>
</dbReference>
<keyword evidence="8" id="KW-0539">Nucleus</keyword>
<keyword evidence="6" id="KW-0805">Transcription regulation</keyword>
<evidence type="ECO:0000256" key="5">
    <source>
        <dbReference type="ARBA" id="ARBA00022990"/>
    </source>
</evidence>
<dbReference type="GO" id="GO:0006974">
    <property type="term" value="P:DNA damage response"/>
    <property type="evidence" value="ECO:0007669"/>
    <property type="project" value="UniProtKB-KW"/>
</dbReference>
<dbReference type="EC" id="2.3.1.48" evidence="2"/>
<dbReference type="InterPro" id="IPR013178">
    <property type="entry name" value="Histone_AcTrfase_Rtt109/CBP"/>
</dbReference>
<dbReference type="PANTHER" id="PTHR31571">
    <property type="entry name" value="ALTERED INHERITANCE OF MITOCHONDRIA PROTEIN 6"/>
    <property type="match status" value="1"/>
</dbReference>
<feature type="compositionally biased region" description="Polar residues" evidence="10">
    <location>
        <begin position="286"/>
        <end position="302"/>
    </location>
</feature>
<evidence type="ECO:0000256" key="2">
    <source>
        <dbReference type="ARBA" id="ARBA00013184"/>
    </source>
</evidence>